<evidence type="ECO:0000256" key="1">
    <source>
        <dbReference type="ARBA" id="ARBA00006594"/>
    </source>
</evidence>
<dbReference type="EC" id="2.1.1.72" evidence="2"/>
<dbReference type="PROSITE" id="PS00092">
    <property type="entry name" value="N6_MTASE"/>
    <property type="match status" value="1"/>
</dbReference>
<dbReference type="EMBL" id="CP136594">
    <property type="protein sequence ID" value="WOE76066.1"/>
    <property type="molecule type" value="Genomic_DNA"/>
</dbReference>
<dbReference type="RefSeq" id="WP_317083498.1">
    <property type="nucleotide sequence ID" value="NZ_CP136594.1"/>
</dbReference>
<dbReference type="GO" id="GO:0006304">
    <property type="term" value="P:DNA modification"/>
    <property type="evidence" value="ECO:0007669"/>
    <property type="project" value="InterPro"/>
</dbReference>
<dbReference type="Pfam" id="PF12950">
    <property type="entry name" value="TaqI_C"/>
    <property type="match status" value="1"/>
</dbReference>
<name>A0AA97F8X4_9SPHN</name>
<dbReference type="PANTHER" id="PTHR33841:SF5">
    <property type="entry name" value="DNA METHYLASE (MODIFICATION METHYLASE) (METHYLTRANSFERASE)-RELATED"/>
    <property type="match status" value="1"/>
</dbReference>
<dbReference type="GO" id="GO:0003676">
    <property type="term" value="F:nucleic acid binding"/>
    <property type="evidence" value="ECO:0007669"/>
    <property type="project" value="InterPro"/>
</dbReference>
<dbReference type="PANTHER" id="PTHR33841">
    <property type="entry name" value="DNA METHYLTRANSFERASE YEEA-RELATED"/>
    <property type="match status" value="1"/>
</dbReference>
<comment type="catalytic activity">
    <reaction evidence="8">
        <text>a 2'-deoxyadenosine in DNA + S-adenosyl-L-methionine = an N(6)-methyl-2'-deoxyadenosine in DNA + S-adenosyl-L-homocysteine + H(+)</text>
        <dbReference type="Rhea" id="RHEA:15197"/>
        <dbReference type="Rhea" id="RHEA-COMP:12418"/>
        <dbReference type="Rhea" id="RHEA-COMP:12419"/>
        <dbReference type="ChEBI" id="CHEBI:15378"/>
        <dbReference type="ChEBI" id="CHEBI:57856"/>
        <dbReference type="ChEBI" id="CHEBI:59789"/>
        <dbReference type="ChEBI" id="CHEBI:90615"/>
        <dbReference type="ChEBI" id="CHEBI:90616"/>
        <dbReference type="EC" id="2.1.1.72"/>
    </reaction>
</comment>
<sequence length="1060" mass="119465">MERAAPADESKLEILRQWAATIEDGSINDLKETALHGSFKQRIVCDVLGYTDFNESGEWSVDVETNIGAGSVDLALGHFTAEAKDIIAPFELKGAKTKNLDAIMPGRAKSPVDQAWEYASNNVGSKWVLVSNYLEIRLYSYADGRQFHETFDLAKLHQPQEYKRFMLLLSADSLLSGGSAQLLEESRAEDRDITNALYSDYKELRANLIGAVQQAKPDIDPLEAISVGQTILDRVLFIAFAEDNGLLPDNSLLKAFAHNDPYNPRPVWENFRGLFAAIDQGSEQLNIPRYNGGLFVRDPVIRSLAIPDHICEGFKRLAEYDFASEVPVTILGRIFEQSISDIETLQKQARGEAVAEKKSKGTSGRQKRDGVVYTPDYIARFIVEQTLGTHCREIFDGILAEYAAKGAGADDEEIKWKRKGAEKEAWAAYRERLTSLRIVDPACGSGVFLVIAFDWMKAELERVNERLASLDGAHAGDLFDPDSEILTNNLFGVDVNHESVEIAKLSLWIKTARRGKVLDSLDGNLRVGDSLIEDSSYAYREEGFVWKEAFPDVFAQGGFDIVLGNPPYVRQELLKALKPYLKSRFAVYHGVADLYAYFFERGLRLLKPGGRLGYISSATFFKTAYGKPLREFLRTQATLETIVDFGDNQIFEGVTTYPAILTMRAGAPEPDHHLQFWNIEALPKGSFDDGYRAAKAPYPQSTLPGASWQLEAPELRALRTKIVQGRKTLKEVYGSPLYGIKTGRNEAFVIDRATRDRLVAEDPKSAEVLKPWLEGKDIKRWRAESRDLWLILFERGWTNETFGTADEDLQWERLQAHYPAIAAWLEPHAQACRKRTDKGEFWWELRACSYYQQIEAPKIIYGEFSSTNLFHASAETYFNNKCYFIASDSSALLAYLNSRVFWTFALSQGVAVRGGFVQMHSQFMEQTPLPLTTAEAETALGKLAEAAQNAAEERYRLEQSITRRIPDLADDPAAAKLSTRLKQWWLLPDFAAFQKEVKKTLKADIPLKERSEWEDWISQTRSEITALTAEITRLEAEINTQVYALFDLTQDEIALLEANI</sequence>
<evidence type="ECO:0000313" key="11">
    <source>
        <dbReference type="EMBL" id="WOE76066.1"/>
    </source>
</evidence>
<keyword evidence="12" id="KW-1185">Reference proteome</keyword>
<keyword evidence="4" id="KW-0808">Transferase</keyword>
<evidence type="ECO:0000256" key="3">
    <source>
        <dbReference type="ARBA" id="ARBA00022603"/>
    </source>
</evidence>
<keyword evidence="5" id="KW-0949">S-adenosyl-L-methionine</keyword>
<dbReference type="Proteomes" id="UP001302429">
    <property type="component" value="Chromosome"/>
</dbReference>
<accession>A0AA97F8X4</accession>
<evidence type="ECO:0000256" key="5">
    <source>
        <dbReference type="ARBA" id="ARBA00022691"/>
    </source>
</evidence>
<evidence type="ECO:0000256" key="7">
    <source>
        <dbReference type="ARBA" id="ARBA00023125"/>
    </source>
</evidence>
<gene>
    <name evidence="11" type="ORF">RB602_04930</name>
</gene>
<dbReference type="PRINTS" id="PR00507">
    <property type="entry name" value="N12N6MTFRASE"/>
</dbReference>
<dbReference type="InterPro" id="IPR050953">
    <property type="entry name" value="N4_N6_ade-DNA_methylase"/>
</dbReference>
<evidence type="ECO:0000256" key="2">
    <source>
        <dbReference type="ARBA" id="ARBA00011900"/>
    </source>
</evidence>
<dbReference type="KEGG" id="acoa:RB602_04930"/>
<dbReference type="InterPro" id="IPR011639">
    <property type="entry name" value="MethylTrfase_TaqI-like_dom"/>
</dbReference>
<dbReference type="REBASE" id="766241">
    <property type="entry name" value="Psp66989ORF4930P"/>
</dbReference>
<keyword evidence="6" id="KW-0680">Restriction system</keyword>
<dbReference type="Gene3D" id="3.40.50.150">
    <property type="entry name" value="Vaccinia Virus protein VP39"/>
    <property type="match status" value="1"/>
</dbReference>
<dbReference type="GO" id="GO:0032259">
    <property type="term" value="P:methylation"/>
    <property type="evidence" value="ECO:0007669"/>
    <property type="project" value="UniProtKB-KW"/>
</dbReference>
<evidence type="ECO:0000259" key="9">
    <source>
        <dbReference type="Pfam" id="PF07669"/>
    </source>
</evidence>
<feature type="domain" description="TaqI-like C-terminal specificity" evidence="10">
    <location>
        <begin position="771"/>
        <end position="929"/>
    </location>
</feature>
<keyword evidence="7" id="KW-0238">DNA-binding</keyword>
<dbReference type="InterPro" id="IPR025931">
    <property type="entry name" value="TaqI_C"/>
</dbReference>
<dbReference type="GO" id="GO:0009007">
    <property type="term" value="F:site-specific DNA-methyltransferase (adenine-specific) activity"/>
    <property type="evidence" value="ECO:0007669"/>
    <property type="project" value="UniProtKB-EC"/>
</dbReference>
<organism evidence="11 12">
    <name type="scientific">Alterisphingorhabdus coralli</name>
    <dbReference type="NCBI Taxonomy" id="3071408"/>
    <lineage>
        <taxon>Bacteria</taxon>
        <taxon>Pseudomonadati</taxon>
        <taxon>Pseudomonadota</taxon>
        <taxon>Alphaproteobacteria</taxon>
        <taxon>Sphingomonadales</taxon>
        <taxon>Sphingomonadaceae</taxon>
        <taxon>Alterisphingorhabdus (ex Yan et al. 2024)</taxon>
    </lineage>
</organism>
<dbReference type="InterPro" id="IPR029063">
    <property type="entry name" value="SAM-dependent_MTases_sf"/>
</dbReference>
<evidence type="ECO:0000313" key="12">
    <source>
        <dbReference type="Proteomes" id="UP001302429"/>
    </source>
</evidence>
<dbReference type="SUPFAM" id="SSF53335">
    <property type="entry name" value="S-adenosyl-L-methionine-dependent methyltransferases"/>
    <property type="match status" value="1"/>
</dbReference>
<dbReference type="InterPro" id="IPR002052">
    <property type="entry name" value="DNA_methylase_N6_adenine_CS"/>
</dbReference>
<comment type="similarity">
    <text evidence="1">Belongs to the N(4)/N(6)-methyltransferase family.</text>
</comment>
<dbReference type="Pfam" id="PF07669">
    <property type="entry name" value="Eco57I"/>
    <property type="match status" value="1"/>
</dbReference>
<keyword evidence="3 11" id="KW-0489">Methyltransferase</keyword>
<evidence type="ECO:0000256" key="8">
    <source>
        <dbReference type="ARBA" id="ARBA00047942"/>
    </source>
</evidence>
<evidence type="ECO:0000256" key="4">
    <source>
        <dbReference type="ARBA" id="ARBA00022679"/>
    </source>
</evidence>
<evidence type="ECO:0000259" key="10">
    <source>
        <dbReference type="Pfam" id="PF12950"/>
    </source>
</evidence>
<evidence type="ECO:0000256" key="6">
    <source>
        <dbReference type="ARBA" id="ARBA00022747"/>
    </source>
</evidence>
<protein>
    <recommendedName>
        <fullName evidence="2">site-specific DNA-methyltransferase (adenine-specific)</fullName>
        <ecNumber evidence="2">2.1.1.72</ecNumber>
    </recommendedName>
</protein>
<reference evidence="11 12" key="1">
    <citation type="submission" date="2023-10" db="EMBL/GenBank/DDBJ databases">
        <title>Complete genome sequence of a Sphingomonadaceae bacterium.</title>
        <authorList>
            <person name="Yan C."/>
        </authorList>
    </citation>
    <scope>NUCLEOTIDE SEQUENCE [LARGE SCALE GENOMIC DNA]</scope>
    <source>
        <strain evidence="11 12">SCSIO 66989</strain>
    </source>
</reference>
<dbReference type="AlphaFoldDB" id="A0AA97F8X4"/>
<feature type="domain" description="Type II methyltransferase M.TaqI-like" evidence="9">
    <location>
        <begin position="488"/>
        <end position="651"/>
    </location>
</feature>
<proteinExistence type="inferred from homology"/>